<dbReference type="HOGENOM" id="CLU_017490_2_1_7"/>
<dbReference type="KEGG" id="sku:Sulku_1316"/>
<dbReference type="RefSeq" id="WP_013460176.1">
    <property type="nucleotide sequence ID" value="NC_014762.1"/>
</dbReference>
<dbReference type="InterPro" id="IPR045761">
    <property type="entry name" value="ODP_dom"/>
</dbReference>
<sequence length="409" mass="46656">MLPPIVEIKPDVYFTGAFDPKIRTFDIIMKTANGSSYNSYVVRGSEGVAVMDTVKKEFSDDFFARLERVCEYDEIRYIVLHHLEPDHSGALIELMKRAPAAKLIISGRAVMMLKGIIKTDIEYELATTGTVISLGNKTIEFIMTPFLHWPDTMSSYLHEEKLLFSGDVFGSHYYDERLFDDLVGDFSYAFHYYYDHIMRPFKQYVLQALKLYEKFEIDLIAPLHGPILRSNPQGYIDKYARWSSEARFRKNEFGTKMLSVFYISSYENTHKMAEKITQGADEVEGIRASMYDLASLDESNMITLLEESDAILIGSPTINGDAVKPAWDLLSCMAYLERTGKIGATFGSYGWTGEAPEMLHERLKGLKFRLPLAPLKIKLIPTEEELKSCIEYGREVSEIAMGKMIEITL</sequence>
<evidence type="ECO:0000256" key="1">
    <source>
        <dbReference type="ARBA" id="ARBA00007121"/>
    </source>
</evidence>
<dbReference type="InterPro" id="IPR016440">
    <property type="entry name" value="Rubredoxin-O_OxRdtase"/>
</dbReference>
<feature type="domain" description="Flavodoxin-like" evidence="2">
    <location>
        <begin position="258"/>
        <end position="397"/>
    </location>
</feature>
<comment type="similarity">
    <text evidence="1">In the N-terminal section; belongs to the zinc metallo-hydrolase group 3 family.</text>
</comment>
<gene>
    <name evidence="3" type="ordered locus">Sulku_1316</name>
</gene>
<dbReference type="GO" id="GO:0010181">
    <property type="term" value="F:FMN binding"/>
    <property type="evidence" value="ECO:0007669"/>
    <property type="project" value="InterPro"/>
</dbReference>
<name>E4TY59_SULKY</name>
<dbReference type="CDD" id="cd07709">
    <property type="entry name" value="flavodiiron_proteins_MBL-fold"/>
    <property type="match status" value="1"/>
</dbReference>
<dbReference type="PROSITE" id="PS50902">
    <property type="entry name" value="FLAVODOXIN_LIKE"/>
    <property type="match status" value="1"/>
</dbReference>
<evidence type="ECO:0000313" key="4">
    <source>
        <dbReference type="Proteomes" id="UP000008721"/>
    </source>
</evidence>
<reference evidence="3 4" key="1">
    <citation type="journal article" date="2012" name="Stand. Genomic Sci.">
        <title>Complete genome sequence of the sulfur compounds oxidizing chemolithoautotroph Sulfuricurvum kujiense type strain (YK-1(T)).</title>
        <authorList>
            <person name="Han C."/>
            <person name="Kotsyurbenko O."/>
            <person name="Chertkov O."/>
            <person name="Held B."/>
            <person name="Lapidus A."/>
            <person name="Nolan M."/>
            <person name="Lucas S."/>
            <person name="Hammon N."/>
            <person name="Deshpande S."/>
            <person name="Cheng J.F."/>
            <person name="Tapia R."/>
            <person name="Goodwin L.A."/>
            <person name="Pitluck S."/>
            <person name="Liolios K."/>
            <person name="Pagani I."/>
            <person name="Ivanova N."/>
            <person name="Mavromatis K."/>
            <person name="Mikhailova N."/>
            <person name="Pati A."/>
            <person name="Chen A."/>
            <person name="Palaniappan K."/>
            <person name="Land M."/>
            <person name="Hauser L."/>
            <person name="Chang Y.J."/>
            <person name="Jeffries C.D."/>
            <person name="Brambilla E.M."/>
            <person name="Rohde M."/>
            <person name="Spring S."/>
            <person name="Sikorski J."/>
            <person name="Goker M."/>
            <person name="Woyke T."/>
            <person name="Bristow J."/>
            <person name="Eisen J.A."/>
            <person name="Markowitz V."/>
            <person name="Hugenholtz P."/>
            <person name="Kyrpides N.C."/>
            <person name="Klenk H.P."/>
            <person name="Detter J.C."/>
        </authorList>
    </citation>
    <scope>NUCLEOTIDE SEQUENCE [LARGE SCALE GENOMIC DNA]</scope>
    <source>
        <strain evidence="4">ATCC BAA-921 / DSM 16994 / JCM 11577 / YK-1</strain>
    </source>
</reference>
<organism evidence="3 4">
    <name type="scientific">Sulfuricurvum kujiense (strain ATCC BAA-921 / DSM 16994 / JCM 11577 / YK-1)</name>
    <dbReference type="NCBI Taxonomy" id="709032"/>
    <lineage>
        <taxon>Bacteria</taxon>
        <taxon>Pseudomonadati</taxon>
        <taxon>Campylobacterota</taxon>
        <taxon>Epsilonproteobacteria</taxon>
        <taxon>Campylobacterales</taxon>
        <taxon>Sulfurimonadaceae</taxon>
        <taxon>Sulfuricurvum</taxon>
    </lineage>
</organism>
<dbReference type="Gene3D" id="3.60.15.10">
    <property type="entry name" value="Ribonuclease Z/Hydroxyacylglutathione hydrolase-like"/>
    <property type="match status" value="1"/>
</dbReference>
<dbReference type="InterPro" id="IPR001279">
    <property type="entry name" value="Metallo-B-lactamas"/>
</dbReference>
<dbReference type="SUPFAM" id="SSF56281">
    <property type="entry name" value="Metallo-hydrolase/oxidoreductase"/>
    <property type="match status" value="1"/>
</dbReference>
<proteinExistence type="inferred from homology"/>
<evidence type="ECO:0000313" key="3">
    <source>
        <dbReference type="EMBL" id="ADR33979.1"/>
    </source>
</evidence>
<protein>
    <submittedName>
        <fullName evidence="3">Flavodoxin/nitric oxide synthase</fullName>
    </submittedName>
</protein>
<dbReference type="PANTHER" id="PTHR43717:SF1">
    <property type="entry name" value="ANAEROBIC NITRIC OXIDE REDUCTASE FLAVORUBREDOXIN"/>
    <property type="match status" value="1"/>
</dbReference>
<dbReference type="GO" id="GO:0046872">
    <property type="term" value="F:metal ion binding"/>
    <property type="evidence" value="ECO:0007669"/>
    <property type="project" value="InterPro"/>
</dbReference>
<dbReference type="InterPro" id="IPR008254">
    <property type="entry name" value="Flavodoxin/NO_synth"/>
</dbReference>
<dbReference type="STRING" id="709032.Sulku_1316"/>
<dbReference type="InterPro" id="IPR036866">
    <property type="entry name" value="RibonucZ/Hydroxyglut_hydro"/>
</dbReference>
<dbReference type="Pfam" id="PF00258">
    <property type="entry name" value="Flavodoxin_1"/>
    <property type="match status" value="1"/>
</dbReference>
<dbReference type="Pfam" id="PF19583">
    <property type="entry name" value="ODP"/>
    <property type="match status" value="1"/>
</dbReference>
<evidence type="ECO:0000259" key="2">
    <source>
        <dbReference type="PROSITE" id="PS50902"/>
    </source>
</evidence>
<dbReference type="SUPFAM" id="SSF52218">
    <property type="entry name" value="Flavoproteins"/>
    <property type="match status" value="1"/>
</dbReference>
<dbReference type="SMART" id="SM00849">
    <property type="entry name" value="Lactamase_B"/>
    <property type="match status" value="1"/>
</dbReference>
<keyword evidence="4" id="KW-1185">Reference proteome</keyword>
<dbReference type="GO" id="GO:0016491">
    <property type="term" value="F:oxidoreductase activity"/>
    <property type="evidence" value="ECO:0007669"/>
    <property type="project" value="InterPro"/>
</dbReference>
<accession>E4TY59</accession>
<dbReference type="eggNOG" id="COG0426">
    <property type="taxonomic scope" value="Bacteria"/>
</dbReference>
<dbReference type="AlphaFoldDB" id="E4TY59"/>
<dbReference type="PANTHER" id="PTHR43717">
    <property type="entry name" value="ANAEROBIC NITRIC OXIDE REDUCTASE FLAVORUBREDOXIN"/>
    <property type="match status" value="1"/>
</dbReference>
<dbReference type="Gene3D" id="3.40.50.360">
    <property type="match status" value="1"/>
</dbReference>
<dbReference type="EMBL" id="CP002355">
    <property type="protein sequence ID" value="ADR33979.1"/>
    <property type="molecule type" value="Genomic_DNA"/>
</dbReference>
<dbReference type="InterPro" id="IPR029039">
    <property type="entry name" value="Flavoprotein-like_sf"/>
</dbReference>
<dbReference type="GO" id="GO:0009055">
    <property type="term" value="F:electron transfer activity"/>
    <property type="evidence" value="ECO:0007669"/>
    <property type="project" value="InterPro"/>
</dbReference>
<dbReference type="Proteomes" id="UP000008721">
    <property type="component" value="Chromosome"/>
</dbReference>
<dbReference type="PIRSF" id="PIRSF005243">
    <property type="entry name" value="ROO"/>
    <property type="match status" value="1"/>
</dbReference>